<proteinExistence type="predicted"/>
<gene>
    <name evidence="2" type="ORF">Sradi_3755400</name>
</gene>
<dbReference type="AlphaFoldDB" id="A0AAW2PZ43"/>
<dbReference type="GO" id="GO:0005737">
    <property type="term" value="C:cytoplasm"/>
    <property type="evidence" value="ECO:0007669"/>
    <property type="project" value="TreeGrafter"/>
</dbReference>
<evidence type="ECO:0000256" key="1">
    <source>
        <dbReference type="SAM" id="MobiDB-lite"/>
    </source>
</evidence>
<feature type="compositionally biased region" description="Basic and acidic residues" evidence="1">
    <location>
        <begin position="28"/>
        <end position="41"/>
    </location>
</feature>
<dbReference type="GO" id="GO:0031982">
    <property type="term" value="C:vesicle"/>
    <property type="evidence" value="ECO:0007669"/>
    <property type="project" value="TreeGrafter"/>
</dbReference>
<dbReference type="FunFam" id="1.10.287.110:FF:000043">
    <property type="entry name" value="J-domain protein required for chloroplast accumulation response 1"/>
    <property type="match status" value="1"/>
</dbReference>
<feature type="region of interest" description="Disordered" evidence="1">
    <location>
        <begin position="1"/>
        <end position="100"/>
    </location>
</feature>
<name>A0AAW2PZ43_SESRA</name>
<dbReference type="InterPro" id="IPR036869">
    <property type="entry name" value="J_dom_sf"/>
</dbReference>
<reference evidence="2" key="2">
    <citation type="journal article" date="2024" name="Plant">
        <title>Genomic evolution and insights into agronomic trait innovations of Sesamum species.</title>
        <authorList>
            <person name="Miao H."/>
            <person name="Wang L."/>
            <person name="Qu L."/>
            <person name="Liu H."/>
            <person name="Sun Y."/>
            <person name="Le M."/>
            <person name="Wang Q."/>
            <person name="Wei S."/>
            <person name="Zheng Y."/>
            <person name="Lin W."/>
            <person name="Duan Y."/>
            <person name="Cao H."/>
            <person name="Xiong S."/>
            <person name="Wang X."/>
            <person name="Wei L."/>
            <person name="Li C."/>
            <person name="Ma Q."/>
            <person name="Ju M."/>
            <person name="Zhao R."/>
            <person name="Li G."/>
            <person name="Mu C."/>
            <person name="Tian Q."/>
            <person name="Mei H."/>
            <person name="Zhang T."/>
            <person name="Gao T."/>
            <person name="Zhang H."/>
        </authorList>
    </citation>
    <scope>NUCLEOTIDE SEQUENCE</scope>
    <source>
        <strain evidence="2">G02</strain>
    </source>
</reference>
<dbReference type="EMBL" id="JACGWJ010000016">
    <property type="protein sequence ID" value="KAL0360709.1"/>
    <property type="molecule type" value="Genomic_DNA"/>
</dbReference>
<feature type="compositionally biased region" description="Basic and acidic residues" evidence="1">
    <location>
        <begin position="191"/>
        <end position="205"/>
    </location>
</feature>
<dbReference type="GO" id="GO:0072583">
    <property type="term" value="P:clathrin-dependent endocytosis"/>
    <property type="evidence" value="ECO:0007669"/>
    <property type="project" value="TreeGrafter"/>
</dbReference>
<accession>A0AAW2PZ43</accession>
<dbReference type="GO" id="GO:0030276">
    <property type="term" value="F:clathrin binding"/>
    <property type="evidence" value="ECO:0007669"/>
    <property type="project" value="TreeGrafter"/>
</dbReference>
<dbReference type="PANTHER" id="PTHR23172">
    <property type="entry name" value="AUXILIN/CYCLIN G-ASSOCIATED KINASE-RELATED"/>
    <property type="match status" value="1"/>
</dbReference>
<sequence length="455" mass="51630">MPEVKVRYSFGEAVDSEDERASSSPWESLKEKPVFGEESLARRRHQGDDFFDDIFKGDESYSSPRRTDRDRDGLYGSNPGSRTMSPARPLPPKSEPFATSLHAQFSLPAKLTKGMEIPTFGSRNHGQQKMDGNANGLNSPQSSSSLSRFSNEAHRGQDEIRNEVYPVYRQSPLSRQASFRSEDSPFNVAYDQKDNTENVKKETRNVDSSGNQFHFSIYKWAGKGVPMLVIGAQEAGESSGATPVKRGVKGKVREFVQIFNQEADSRPKADVKRSQSYRWKAATVDQKEKEVDENLNKDEARQYSQRPPVIQVPFLVRRIRDDFAFPESFNRKSKIFVENMDDPLDNFQVQELTDDHEKVAQNEGAEDTKAIDAKIQQWAVGKKGNIRSLLSTLQYVLWPESGWKPVPLVDLIEANSVKRAYQKALLRIHPDKLQQKGAAFNQKYTAEKVFDILQV</sequence>
<organism evidence="2">
    <name type="scientific">Sesamum radiatum</name>
    <name type="common">Black benniseed</name>
    <dbReference type="NCBI Taxonomy" id="300843"/>
    <lineage>
        <taxon>Eukaryota</taxon>
        <taxon>Viridiplantae</taxon>
        <taxon>Streptophyta</taxon>
        <taxon>Embryophyta</taxon>
        <taxon>Tracheophyta</taxon>
        <taxon>Spermatophyta</taxon>
        <taxon>Magnoliopsida</taxon>
        <taxon>eudicotyledons</taxon>
        <taxon>Gunneridae</taxon>
        <taxon>Pentapetalae</taxon>
        <taxon>asterids</taxon>
        <taxon>lamiids</taxon>
        <taxon>Lamiales</taxon>
        <taxon>Pedaliaceae</taxon>
        <taxon>Sesamum</taxon>
    </lineage>
</organism>
<dbReference type="GO" id="GO:0072318">
    <property type="term" value="P:clathrin coat disassembly"/>
    <property type="evidence" value="ECO:0007669"/>
    <property type="project" value="TreeGrafter"/>
</dbReference>
<protein>
    <submittedName>
        <fullName evidence="2">J domain-containing protein required for chloroplast accumulation response 1</fullName>
    </submittedName>
</protein>
<evidence type="ECO:0000313" key="2">
    <source>
        <dbReference type="EMBL" id="KAL0360709.1"/>
    </source>
</evidence>
<dbReference type="SUPFAM" id="SSF46565">
    <property type="entry name" value="Chaperone J-domain"/>
    <property type="match status" value="1"/>
</dbReference>
<dbReference type="PANTHER" id="PTHR23172:SF64">
    <property type="entry name" value="J DOMAIN-CONTAINING PROTEIN REQUIRED FOR CHLOROPLAST ACCUMULATION RESPONSE 1"/>
    <property type="match status" value="1"/>
</dbReference>
<feature type="compositionally biased region" description="Basic and acidic residues" evidence="1">
    <location>
        <begin position="53"/>
        <end position="73"/>
    </location>
</feature>
<comment type="caution">
    <text evidence="2">The sequence shown here is derived from an EMBL/GenBank/DDBJ whole genome shotgun (WGS) entry which is preliminary data.</text>
</comment>
<reference evidence="2" key="1">
    <citation type="submission" date="2020-06" db="EMBL/GenBank/DDBJ databases">
        <authorList>
            <person name="Li T."/>
            <person name="Hu X."/>
            <person name="Zhang T."/>
            <person name="Song X."/>
            <person name="Zhang H."/>
            <person name="Dai N."/>
            <person name="Sheng W."/>
            <person name="Hou X."/>
            <person name="Wei L."/>
        </authorList>
    </citation>
    <scope>NUCLEOTIDE SEQUENCE</scope>
    <source>
        <strain evidence="2">G02</strain>
        <tissue evidence="2">Leaf</tissue>
    </source>
</reference>
<feature type="compositionally biased region" description="Basic and acidic residues" evidence="1">
    <location>
        <begin position="151"/>
        <end position="162"/>
    </location>
</feature>
<dbReference type="Gene3D" id="1.10.287.110">
    <property type="entry name" value="DnaJ domain"/>
    <property type="match status" value="1"/>
</dbReference>
<feature type="compositionally biased region" description="Low complexity" evidence="1">
    <location>
        <begin position="139"/>
        <end position="150"/>
    </location>
</feature>
<feature type="region of interest" description="Disordered" evidence="1">
    <location>
        <begin position="116"/>
        <end position="207"/>
    </location>
</feature>